<sequence>MSADTGHDLGYLADLAASDGCQTLNEVEQFLSRFIAYPNDHARHAHTLWLAHTWRMDAWESTPRIAFMSAEKGSGKTRALEVSQLLVPRGIRVSQASTGYILAKISDDLPATLFYDEIDTVYGSRAKGNEDLRALLNAGHRRGATAGRGTWENGVLGGQEYSAYCAVALAGLGNLPDTVADRAVVIRMKKRKRIERVEPWRQRTNGSEAAALGECLENWMATVSLTFPDQMPVEDRAADVWEALVMVADAAGGHWPERAREAAIAFTATDEKASVGVQLLGDLRTAFGTDGRLTTEQILCSLSHLGEGRWRYFHADGESFNARDLSKHLRPFGIRPVDLWIDGRNLKGYKADDLRDSWERYLAPTEERENREGREESA</sequence>
<dbReference type="RefSeq" id="WP_163894172.1">
    <property type="nucleotide sequence ID" value="NZ_BLLB01000002.1"/>
</dbReference>
<evidence type="ECO:0000313" key="3">
    <source>
        <dbReference type="Proteomes" id="UP000465304"/>
    </source>
</evidence>
<gene>
    <name evidence="2" type="ORF">MHIP_53490</name>
</gene>
<comment type="caution">
    <text evidence="2">The sequence shown here is derived from an EMBL/GenBank/DDBJ whole genome shotgun (WGS) entry which is preliminary data.</text>
</comment>
<dbReference type="Proteomes" id="UP000465304">
    <property type="component" value="Unassembled WGS sequence"/>
</dbReference>
<proteinExistence type="predicted"/>
<evidence type="ECO:0000313" key="2">
    <source>
        <dbReference type="EMBL" id="GFH04866.1"/>
    </source>
</evidence>
<dbReference type="AlphaFoldDB" id="A0A7I9ZVU4"/>
<feature type="domain" description="DUF3631" evidence="1">
    <location>
        <begin position="187"/>
        <end position="361"/>
    </location>
</feature>
<dbReference type="InterPro" id="IPR022081">
    <property type="entry name" value="DUF3631"/>
</dbReference>
<protein>
    <recommendedName>
        <fullName evidence="1">DUF3631 domain-containing protein</fullName>
    </recommendedName>
</protein>
<reference evidence="2 3" key="1">
    <citation type="journal article" date="2019" name="Emerg. Microbes Infect.">
        <title>Comprehensive subspecies identification of 175 nontuberculous mycobacteria species based on 7547 genomic profiles.</title>
        <authorList>
            <person name="Matsumoto Y."/>
            <person name="Kinjo T."/>
            <person name="Motooka D."/>
            <person name="Nabeya D."/>
            <person name="Jung N."/>
            <person name="Uechi K."/>
            <person name="Horii T."/>
            <person name="Iida T."/>
            <person name="Fujita J."/>
            <person name="Nakamura S."/>
        </authorList>
    </citation>
    <scope>NUCLEOTIDE SEQUENCE [LARGE SCALE GENOMIC DNA]</scope>
    <source>
        <strain evidence="2 3">JCM 30996</strain>
    </source>
</reference>
<organism evidence="2 3">
    <name type="scientific">Mycolicibacterium hippocampi</name>
    <dbReference type="NCBI Taxonomy" id="659824"/>
    <lineage>
        <taxon>Bacteria</taxon>
        <taxon>Bacillati</taxon>
        <taxon>Actinomycetota</taxon>
        <taxon>Actinomycetes</taxon>
        <taxon>Mycobacteriales</taxon>
        <taxon>Mycobacteriaceae</taxon>
        <taxon>Mycolicibacterium</taxon>
    </lineage>
</organism>
<evidence type="ECO:0000259" key="1">
    <source>
        <dbReference type="Pfam" id="PF12307"/>
    </source>
</evidence>
<keyword evidence="3" id="KW-1185">Reference proteome</keyword>
<dbReference type="Pfam" id="PF12307">
    <property type="entry name" value="DUF3631"/>
    <property type="match status" value="1"/>
</dbReference>
<dbReference type="EMBL" id="BLLB01000002">
    <property type="protein sequence ID" value="GFH04866.1"/>
    <property type="molecule type" value="Genomic_DNA"/>
</dbReference>
<name>A0A7I9ZVU4_9MYCO</name>
<accession>A0A7I9ZVU4</accession>